<sequence length="215" mass="24951">MELRSIFPNLRRKSGDQGISSRGWNLNGQHSTDHALFPHNYQEHSTDHLVNTGKERAKVSLLFTWEDCLINAEETTPFNKYQNNGLKNRLLRLIFPRRSETIVLQNWVNEGRKFSISELQNIAKQLMKRRHYKHTFEDFCLQIYVPSTTVLIDQVLLDCRLEQNHMCLWAGLGWAYISAVIPINLNSWLASTHSRKKLPTASSSSEEDYPPIQSI</sequence>
<gene>
    <name evidence="1" type="ORF">ILEXP_LOCUS50484</name>
</gene>
<keyword evidence="2" id="KW-1185">Reference proteome</keyword>
<reference evidence="1 2" key="1">
    <citation type="submission" date="2024-02" db="EMBL/GenBank/DDBJ databases">
        <authorList>
            <person name="Vignale AGUSTIN F."/>
            <person name="Sosa J E."/>
            <person name="Modenutti C."/>
        </authorList>
    </citation>
    <scope>NUCLEOTIDE SEQUENCE [LARGE SCALE GENOMIC DNA]</scope>
</reference>
<dbReference type="AlphaFoldDB" id="A0ABC8UHS7"/>
<organism evidence="1 2">
    <name type="scientific">Ilex paraguariensis</name>
    <name type="common">yerba mate</name>
    <dbReference type="NCBI Taxonomy" id="185542"/>
    <lineage>
        <taxon>Eukaryota</taxon>
        <taxon>Viridiplantae</taxon>
        <taxon>Streptophyta</taxon>
        <taxon>Embryophyta</taxon>
        <taxon>Tracheophyta</taxon>
        <taxon>Spermatophyta</taxon>
        <taxon>Magnoliopsida</taxon>
        <taxon>eudicotyledons</taxon>
        <taxon>Gunneridae</taxon>
        <taxon>Pentapetalae</taxon>
        <taxon>asterids</taxon>
        <taxon>campanulids</taxon>
        <taxon>Aquifoliales</taxon>
        <taxon>Aquifoliaceae</taxon>
        <taxon>Ilex</taxon>
    </lineage>
</organism>
<proteinExistence type="predicted"/>
<dbReference type="EMBL" id="CAUOFW020007731">
    <property type="protein sequence ID" value="CAK9180484.1"/>
    <property type="molecule type" value="Genomic_DNA"/>
</dbReference>
<accession>A0ABC8UHS7</accession>
<evidence type="ECO:0000313" key="1">
    <source>
        <dbReference type="EMBL" id="CAK9180484.1"/>
    </source>
</evidence>
<dbReference type="Proteomes" id="UP001642360">
    <property type="component" value="Unassembled WGS sequence"/>
</dbReference>
<evidence type="ECO:0000313" key="2">
    <source>
        <dbReference type="Proteomes" id="UP001642360"/>
    </source>
</evidence>
<name>A0ABC8UHS7_9AQUA</name>
<comment type="caution">
    <text evidence="1">The sequence shown here is derived from an EMBL/GenBank/DDBJ whole genome shotgun (WGS) entry which is preliminary data.</text>
</comment>
<protein>
    <submittedName>
        <fullName evidence="1">Uncharacterized protein</fullName>
    </submittedName>
</protein>